<evidence type="ECO:0000313" key="1">
    <source>
        <dbReference type="EMBL" id="CAI8978641.1"/>
    </source>
</evidence>
<name>A0AAV1BRP9_PSEUB</name>
<reference evidence="1" key="1">
    <citation type="submission" date="2023-03" db="EMBL/GenBank/DDBJ databases">
        <authorList>
            <person name="Pothier F. J."/>
        </authorList>
    </citation>
    <scope>NUCLEOTIDE SEQUENCE</scope>
    <source>
        <strain evidence="1">DAPP-PG 215</strain>
    </source>
</reference>
<protein>
    <submittedName>
        <fullName evidence="1">Uncharacterized protein</fullName>
    </submittedName>
</protein>
<accession>A0AAV1BRP9</accession>
<gene>
    <name evidence="1" type="ORF">DAPPPG215_25735</name>
</gene>
<sequence>MHRLNHPLREQVRSHGLRPEALAWQVFGVLKKPGLFDRPGFDVAAGYQDWLAGVSGVAAGAVAAGVELFAAGDDAAGLAAGFLA</sequence>
<organism evidence="1 2">
    <name type="scientific">Pseudomonas syringae pv. tomato</name>
    <dbReference type="NCBI Taxonomy" id="323"/>
    <lineage>
        <taxon>Bacteria</taxon>
        <taxon>Pseudomonadati</taxon>
        <taxon>Pseudomonadota</taxon>
        <taxon>Gammaproteobacteria</taxon>
        <taxon>Pseudomonadales</taxon>
        <taxon>Pseudomonadaceae</taxon>
        <taxon>Pseudomonas</taxon>
    </lineage>
</organism>
<dbReference type="EMBL" id="OX458335">
    <property type="protein sequence ID" value="CAI8978641.1"/>
    <property type="molecule type" value="Genomic_DNA"/>
</dbReference>
<proteinExistence type="predicted"/>
<evidence type="ECO:0000313" key="2">
    <source>
        <dbReference type="Proteomes" id="UP001177000"/>
    </source>
</evidence>
<dbReference type="Proteomes" id="UP001177000">
    <property type="component" value="Chromosome"/>
</dbReference>
<dbReference type="AlphaFoldDB" id="A0AAV1BRP9"/>